<dbReference type="InterPro" id="IPR004695">
    <property type="entry name" value="SLAC1/Mae1/Ssu1/TehA"/>
</dbReference>
<accession>A0A370DSX5</accession>
<proteinExistence type="predicted"/>
<feature type="transmembrane region" description="Helical" evidence="5">
    <location>
        <begin position="229"/>
        <end position="248"/>
    </location>
</feature>
<comment type="caution">
    <text evidence="6">The sequence shown here is derived from an EMBL/GenBank/DDBJ whole genome shotgun (WGS) entry which is preliminary data.</text>
</comment>
<dbReference type="AlphaFoldDB" id="A0A370DSX5"/>
<feature type="transmembrane region" description="Helical" evidence="5">
    <location>
        <begin position="12"/>
        <end position="31"/>
    </location>
</feature>
<keyword evidence="2 5" id="KW-0812">Transmembrane</keyword>
<evidence type="ECO:0000313" key="6">
    <source>
        <dbReference type="EMBL" id="RDH87817.1"/>
    </source>
</evidence>
<dbReference type="PANTHER" id="PTHR37955">
    <property type="entry name" value="TELLURITE RESISTANCE PROTEIN TEHA"/>
    <property type="match status" value="1"/>
</dbReference>
<feature type="transmembrane region" description="Helical" evidence="5">
    <location>
        <begin position="82"/>
        <end position="103"/>
    </location>
</feature>
<gene>
    <name evidence="6" type="ORF">DIZ78_04560</name>
</gene>
<evidence type="ECO:0000256" key="1">
    <source>
        <dbReference type="ARBA" id="ARBA00004141"/>
    </source>
</evidence>
<keyword evidence="4 5" id="KW-0472">Membrane</keyword>
<dbReference type="GO" id="GO:0005886">
    <property type="term" value="C:plasma membrane"/>
    <property type="evidence" value="ECO:0007669"/>
    <property type="project" value="TreeGrafter"/>
</dbReference>
<feature type="transmembrane region" description="Helical" evidence="5">
    <location>
        <begin position="167"/>
        <end position="186"/>
    </location>
</feature>
<reference evidence="6 7" key="1">
    <citation type="journal article" date="2018" name="ISME J.">
        <title>Endosymbiont genomes yield clues of tubeworm success.</title>
        <authorList>
            <person name="Li Y."/>
            <person name="Liles M.R."/>
            <person name="Halanych K.M."/>
        </authorList>
    </citation>
    <scope>NUCLEOTIDE SEQUENCE [LARGE SCALE GENOMIC DNA]</scope>
    <source>
        <strain evidence="6">A1462</strain>
    </source>
</reference>
<evidence type="ECO:0000256" key="4">
    <source>
        <dbReference type="ARBA" id="ARBA00023136"/>
    </source>
</evidence>
<dbReference type="CDD" id="cd09323">
    <property type="entry name" value="TDT_SLAC1_like"/>
    <property type="match status" value="1"/>
</dbReference>
<dbReference type="Pfam" id="PF03595">
    <property type="entry name" value="SLAC1"/>
    <property type="match status" value="1"/>
</dbReference>
<dbReference type="PANTHER" id="PTHR37955:SF1">
    <property type="entry name" value="DEP DOMAIN-CONTAINING PROTEIN"/>
    <property type="match status" value="1"/>
</dbReference>
<dbReference type="GO" id="GO:0046583">
    <property type="term" value="F:monoatomic cation efflux transmembrane transporter activity"/>
    <property type="evidence" value="ECO:0007669"/>
    <property type="project" value="TreeGrafter"/>
</dbReference>
<evidence type="ECO:0000256" key="5">
    <source>
        <dbReference type="SAM" id="Phobius"/>
    </source>
</evidence>
<comment type="subcellular location">
    <subcellularLocation>
        <location evidence="1">Membrane</location>
        <topology evidence="1">Multi-pass membrane protein</topology>
    </subcellularLocation>
</comment>
<protein>
    <submittedName>
        <fullName evidence="6">C4-dicarboxylate ABC transporter</fullName>
    </submittedName>
</protein>
<feature type="transmembrane region" description="Helical" evidence="5">
    <location>
        <begin position="281"/>
        <end position="303"/>
    </location>
</feature>
<keyword evidence="3 5" id="KW-1133">Transmembrane helix</keyword>
<sequence length="319" mass="36534">MSNPSRLENFPISFFSIVMGLCGLTIAWSTFQRAFGLQLNVDGALALFVAGLFVVLLFFYVRKILHFRDAVIRELNHPVKMNFFPSISISLLLLSIVSLHTLPVVAEPLWLMGTVMHIGFTLYIMSVWIHHDQFEIHHINPAWFIPVVGNVLVPVAGMQLGYTEVSWFFFSIGIVFWIVLMTIIFYRIMFHSPMPEKLMPTLFILIAPPAVGFLSYMKLTGDLDAFARILYYVGLFLTLLLATQYRFFIRINFFLTWWAYSFPIAAITIATLVVYEHTGSVVHAGLSWVLVTLLTLLIIMLLYRTARAVSRHMICRPED</sequence>
<feature type="transmembrane region" description="Helical" evidence="5">
    <location>
        <begin position="109"/>
        <end position="129"/>
    </location>
</feature>
<evidence type="ECO:0000256" key="3">
    <source>
        <dbReference type="ARBA" id="ARBA00022989"/>
    </source>
</evidence>
<dbReference type="InterPro" id="IPR038665">
    <property type="entry name" value="Voltage-dep_anion_channel_sf"/>
</dbReference>
<dbReference type="Proteomes" id="UP000254771">
    <property type="component" value="Unassembled WGS sequence"/>
</dbReference>
<organism evidence="6 7">
    <name type="scientific">endosymbiont of Escarpia spicata</name>
    <dbReference type="NCBI Taxonomy" id="2200908"/>
    <lineage>
        <taxon>Bacteria</taxon>
        <taxon>Pseudomonadati</taxon>
        <taxon>Pseudomonadota</taxon>
        <taxon>Gammaproteobacteria</taxon>
        <taxon>sulfur-oxidizing symbionts</taxon>
    </lineage>
</organism>
<evidence type="ECO:0000256" key="2">
    <source>
        <dbReference type="ARBA" id="ARBA00022692"/>
    </source>
</evidence>
<dbReference type="EMBL" id="QFXE01000005">
    <property type="protein sequence ID" value="RDH87817.1"/>
    <property type="molecule type" value="Genomic_DNA"/>
</dbReference>
<feature type="transmembrane region" description="Helical" evidence="5">
    <location>
        <begin position="255"/>
        <end position="275"/>
    </location>
</feature>
<dbReference type="InterPro" id="IPR052951">
    <property type="entry name" value="Tellurite_res_ion_channel"/>
</dbReference>
<feature type="transmembrane region" description="Helical" evidence="5">
    <location>
        <begin position="141"/>
        <end position="161"/>
    </location>
</feature>
<keyword evidence="7" id="KW-1185">Reference proteome</keyword>
<evidence type="ECO:0000313" key="7">
    <source>
        <dbReference type="Proteomes" id="UP000254771"/>
    </source>
</evidence>
<feature type="transmembrane region" description="Helical" evidence="5">
    <location>
        <begin position="198"/>
        <end position="217"/>
    </location>
</feature>
<feature type="transmembrane region" description="Helical" evidence="5">
    <location>
        <begin position="43"/>
        <end position="61"/>
    </location>
</feature>
<dbReference type="Gene3D" id="1.50.10.150">
    <property type="entry name" value="Voltage-dependent anion channel"/>
    <property type="match status" value="1"/>
</dbReference>
<name>A0A370DSX5_9GAMM</name>